<dbReference type="RefSeq" id="WP_204018940.1">
    <property type="nucleotide sequence ID" value="NZ_BOOG01000082.1"/>
</dbReference>
<dbReference type="AlphaFoldDB" id="A0A8J3W2Z1"/>
<evidence type="ECO:0008006" key="3">
    <source>
        <dbReference type="Google" id="ProtNLM"/>
    </source>
</evidence>
<evidence type="ECO:0000313" key="2">
    <source>
        <dbReference type="Proteomes" id="UP000610966"/>
    </source>
</evidence>
<comment type="caution">
    <text evidence="1">The sequence shown here is derived from an EMBL/GenBank/DDBJ whole genome shotgun (WGS) entry which is preliminary data.</text>
</comment>
<dbReference type="EMBL" id="BOOG01000082">
    <property type="protein sequence ID" value="GIH73306.1"/>
    <property type="molecule type" value="Genomic_DNA"/>
</dbReference>
<protein>
    <recommendedName>
        <fullName evidence="3">Protein phosphatase 2C-like protein</fullName>
    </recommendedName>
</protein>
<name>A0A8J3W2Z1_9ACTN</name>
<organism evidence="1 2">
    <name type="scientific">Sphaerimonospora thailandensis</name>
    <dbReference type="NCBI Taxonomy" id="795644"/>
    <lineage>
        <taxon>Bacteria</taxon>
        <taxon>Bacillati</taxon>
        <taxon>Actinomycetota</taxon>
        <taxon>Actinomycetes</taxon>
        <taxon>Streptosporangiales</taxon>
        <taxon>Streptosporangiaceae</taxon>
        <taxon>Sphaerimonospora</taxon>
    </lineage>
</organism>
<evidence type="ECO:0000313" key="1">
    <source>
        <dbReference type="EMBL" id="GIH73306.1"/>
    </source>
</evidence>
<sequence length="271" mass="29497">MRVTFATEPAHPGHDNEDFIGATADAVVLLDGATAPAGITSSCSHTVRWYSHTLGSTLLAELTQSTAPLAELLAQGIKHVTSLHDFTCDLSRGDSPSSTVVMLRRMADRLDWLVLSDSVLILDTGTAEPMVICDDRLDHIATPTRVRLRALPVSAPEHAQALREHVKELGEYRNRDGGFWVASTDPLAADQALTGTVPADKVRAAALLSDGASRLVDCFHLATWHDVLDILNQDSPAELIRRVRDAEHSDPEGERWPRGKPFDDATLAYCH</sequence>
<dbReference type="Proteomes" id="UP000610966">
    <property type="component" value="Unassembled WGS sequence"/>
</dbReference>
<reference evidence="1" key="1">
    <citation type="submission" date="2021-01" db="EMBL/GenBank/DDBJ databases">
        <title>Whole genome shotgun sequence of Sphaerimonospora thailandensis NBRC 107569.</title>
        <authorList>
            <person name="Komaki H."/>
            <person name="Tamura T."/>
        </authorList>
    </citation>
    <scope>NUCLEOTIDE SEQUENCE</scope>
    <source>
        <strain evidence="1">NBRC 107569</strain>
    </source>
</reference>
<proteinExistence type="predicted"/>
<accession>A0A8J3W2Z1</accession>
<gene>
    <name evidence="1" type="ORF">Mth01_55590</name>
</gene>
<keyword evidence="2" id="KW-1185">Reference proteome</keyword>